<evidence type="ECO:0000313" key="1">
    <source>
        <dbReference type="EMBL" id="GAA0165711.1"/>
    </source>
</evidence>
<name>A0AAV3QRS0_LITER</name>
<accession>A0AAV3QRS0</accession>
<comment type="caution">
    <text evidence="1">The sequence shown here is derived from an EMBL/GenBank/DDBJ whole genome shotgun (WGS) entry which is preliminary data.</text>
</comment>
<organism evidence="1 2">
    <name type="scientific">Lithospermum erythrorhizon</name>
    <name type="common">Purple gromwell</name>
    <name type="synonym">Lithospermum officinale var. erythrorhizon</name>
    <dbReference type="NCBI Taxonomy" id="34254"/>
    <lineage>
        <taxon>Eukaryota</taxon>
        <taxon>Viridiplantae</taxon>
        <taxon>Streptophyta</taxon>
        <taxon>Embryophyta</taxon>
        <taxon>Tracheophyta</taxon>
        <taxon>Spermatophyta</taxon>
        <taxon>Magnoliopsida</taxon>
        <taxon>eudicotyledons</taxon>
        <taxon>Gunneridae</taxon>
        <taxon>Pentapetalae</taxon>
        <taxon>asterids</taxon>
        <taxon>lamiids</taxon>
        <taxon>Boraginales</taxon>
        <taxon>Boraginaceae</taxon>
        <taxon>Boraginoideae</taxon>
        <taxon>Lithospermeae</taxon>
        <taxon>Lithospermum</taxon>
    </lineage>
</organism>
<gene>
    <name evidence="1" type="ORF">LIER_21038</name>
</gene>
<dbReference type="EMBL" id="BAABME010005464">
    <property type="protein sequence ID" value="GAA0165711.1"/>
    <property type="molecule type" value="Genomic_DNA"/>
</dbReference>
<dbReference type="AlphaFoldDB" id="A0AAV3QRS0"/>
<keyword evidence="2" id="KW-1185">Reference proteome</keyword>
<sequence length="151" mass="17438">MEADLSRVQGNLNLEGEEMDEVVIPVMAFEMVDERFQFSLVGKVLTSRRFNVRPLKSLSRLSREDADIGIAIGAHIGEVLEVDKRSIEQERGTRYDDAARNMSRINKFDPWMFVHGERRLQNNRRGRFVMTNNLRGMVVKPLDQGRDMGKK</sequence>
<dbReference type="Proteomes" id="UP001454036">
    <property type="component" value="Unassembled WGS sequence"/>
</dbReference>
<protein>
    <submittedName>
        <fullName evidence="1">Uncharacterized protein</fullName>
    </submittedName>
</protein>
<proteinExistence type="predicted"/>
<evidence type="ECO:0000313" key="2">
    <source>
        <dbReference type="Proteomes" id="UP001454036"/>
    </source>
</evidence>
<reference evidence="1 2" key="1">
    <citation type="submission" date="2024-01" db="EMBL/GenBank/DDBJ databases">
        <title>The complete chloroplast genome sequence of Lithospermum erythrorhizon: insights into the phylogenetic relationship among Boraginaceae species and the maternal lineages of purple gromwells.</title>
        <authorList>
            <person name="Okada T."/>
            <person name="Watanabe K."/>
        </authorList>
    </citation>
    <scope>NUCLEOTIDE SEQUENCE [LARGE SCALE GENOMIC DNA]</scope>
</reference>